<feature type="transmembrane region" description="Helical" evidence="7">
    <location>
        <begin position="233"/>
        <end position="249"/>
    </location>
</feature>
<evidence type="ECO:0000259" key="8">
    <source>
        <dbReference type="Pfam" id="PF01694"/>
    </source>
</evidence>
<feature type="transmembrane region" description="Helical" evidence="7">
    <location>
        <begin position="261"/>
        <end position="280"/>
    </location>
</feature>
<keyword evidence="9" id="KW-0645">Protease</keyword>
<comment type="similarity">
    <text evidence="2">Belongs to the peptidase S54 family.</text>
</comment>
<dbReference type="PANTHER" id="PTHR43731:SF14">
    <property type="entry name" value="PRESENILIN-ASSOCIATED RHOMBOID-LIKE PROTEIN, MITOCHONDRIAL"/>
    <property type="match status" value="1"/>
</dbReference>
<comment type="subcellular location">
    <subcellularLocation>
        <location evidence="1">Membrane</location>
        <topology evidence="1">Multi-pass membrane protein</topology>
    </subcellularLocation>
</comment>
<dbReference type="GO" id="GO:0006508">
    <property type="term" value="P:proteolysis"/>
    <property type="evidence" value="ECO:0007669"/>
    <property type="project" value="UniProtKB-KW"/>
</dbReference>
<evidence type="ECO:0000256" key="1">
    <source>
        <dbReference type="ARBA" id="ARBA00004141"/>
    </source>
</evidence>
<organism evidence="9">
    <name type="scientific">uncultured Frankineae bacterium</name>
    <dbReference type="NCBI Taxonomy" id="437475"/>
    <lineage>
        <taxon>Bacteria</taxon>
        <taxon>Bacillati</taxon>
        <taxon>Actinomycetota</taxon>
        <taxon>Actinomycetes</taxon>
        <taxon>Frankiales</taxon>
        <taxon>environmental samples</taxon>
    </lineage>
</organism>
<sequence length="283" mass="29669">MPGGGGEVQPVCYRHPDRETWIRCTRCERPICPDCMRSASVGFQCPECVAAGAATVRQPRTTFGGRVTGDTSRVSITIIVLNVAVFVLGLAAGERGLQVRFGNIGGAPEVFGVADGEYYRLLTAAFLHGGVFHLLMNMLALAQLGPVLEAALGRVRFVGLYVLSALGGSVLSYLLSDPRQLGVGASGAIFGLFGAYYVVVRRMGGETGSIVALLAINLVITFSVPIIDWRAHLGGLVTGAVIAAAFAYTPRGRQRDRLHALACAAVGVLLVLAVVLRTTALGG</sequence>
<feature type="transmembrane region" description="Helical" evidence="7">
    <location>
        <begin position="74"/>
        <end position="93"/>
    </location>
</feature>
<evidence type="ECO:0000256" key="3">
    <source>
        <dbReference type="ARBA" id="ARBA00022692"/>
    </source>
</evidence>
<dbReference type="Pfam" id="PF01694">
    <property type="entry name" value="Rhomboid"/>
    <property type="match status" value="1"/>
</dbReference>
<dbReference type="GO" id="GO:0016020">
    <property type="term" value="C:membrane"/>
    <property type="evidence" value="ECO:0007669"/>
    <property type="project" value="UniProtKB-SubCell"/>
</dbReference>
<dbReference type="InterPro" id="IPR050925">
    <property type="entry name" value="Rhomboid_protease_S54"/>
</dbReference>
<dbReference type="AlphaFoldDB" id="A0A6J4LDK6"/>
<dbReference type="InterPro" id="IPR035952">
    <property type="entry name" value="Rhomboid-like_sf"/>
</dbReference>
<evidence type="ECO:0000256" key="4">
    <source>
        <dbReference type="ARBA" id="ARBA00022801"/>
    </source>
</evidence>
<dbReference type="EMBL" id="CADCUE010000101">
    <property type="protein sequence ID" value="CAA9328829.1"/>
    <property type="molecule type" value="Genomic_DNA"/>
</dbReference>
<evidence type="ECO:0000256" key="6">
    <source>
        <dbReference type="ARBA" id="ARBA00023136"/>
    </source>
</evidence>
<gene>
    <name evidence="9" type="ORF">AVDCRST_MAG16-1188</name>
</gene>
<feature type="domain" description="Peptidase S54 rhomboid" evidence="8">
    <location>
        <begin position="116"/>
        <end position="246"/>
    </location>
</feature>
<feature type="transmembrane region" description="Helical" evidence="7">
    <location>
        <begin position="157"/>
        <end position="175"/>
    </location>
</feature>
<dbReference type="SUPFAM" id="SSF144091">
    <property type="entry name" value="Rhomboid-like"/>
    <property type="match status" value="1"/>
</dbReference>
<evidence type="ECO:0000256" key="2">
    <source>
        <dbReference type="ARBA" id="ARBA00009045"/>
    </source>
</evidence>
<evidence type="ECO:0000256" key="5">
    <source>
        <dbReference type="ARBA" id="ARBA00022989"/>
    </source>
</evidence>
<proteinExistence type="inferred from homology"/>
<dbReference type="PANTHER" id="PTHR43731">
    <property type="entry name" value="RHOMBOID PROTEASE"/>
    <property type="match status" value="1"/>
</dbReference>
<protein>
    <submittedName>
        <fullName evidence="9">FIG056164: rhomboid family serine protease</fullName>
    </submittedName>
</protein>
<evidence type="ECO:0000256" key="7">
    <source>
        <dbReference type="SAM" id="Phobius"/>
    </source>
</evidence>
<evidence type="ECO:0000313" key="9">
    <source>
        <dbReference type="EMBL" id="CAA9328829.1"/>
    </source>
</evidence>
<keyword evidence="4" id="KW-0378">Hydrolase</keyword>
<keyword evidence="6 7" id="KW-0472">Membrane</keyword>
<dbReference type="GO" id="GO:0004252">
    <property type="term" value="F:serine-type endopeptidase activity"/>
    <property type="evidence" value="ECO:0007669"/>
    <property type="project" value="InterPro"/>
</dbReference>
<dbReference type="Gene3D" id="1.20.1540.10">
    <property type="entry name" value="Rhomboid-like"/>
    <property type="match status" value="1"/>
</dbReference>
<keyword evidence="3 7" id="KW-0812">Transmembrane</keyword>
<feature type="transmembrane region" description="Helical" evidence="7">
    <location>
        <begin position="118"/>
        <end position="136"/>
    </location>
</feature>
<keyword evidence="5 7" id="KW-1133">Transmembrane helix</keyword>
<reference evidence="9" key="1">
    <citation type="submission" date="2020-02" db="EMBL/GenBank/DDBJ databases">
        <authorList>
            <person name="Meier V. D."/>
        </authorList>
    </citation>
    <scope>NUCLEOTIDE SEQUENCE</scope>
    <source>
        <strain evidence="9">AVDCRST_MAG16</strain>
    </source>
</reference>
<dbReference type="InterPro" id="IPR022764">
    <property type="entry name" value="Peptidase_S54_rhomboid_dom"/>
</dbReference>
<accession>A0A6J4LDK6</accession>
<feature type="transmembrane region" description="Helical" evidence="7">
    <location>
        <begin position="181"/>
        <end position="200"/>
    </location>
</feature>
<feature type="transmembrane region" description="Helical" evidence="7">
    <location>
        <begin position="207"/>
        <end position="227"/>
    </location>
</feature>
<name>A0A6J4LDK6_9ACTN</name>